<evidence type="ECO:0000313" key="4">
    <source>
        <dbReference type="EMBL" id="CAB5078979.1"/>
    </source>
</evidence>
<accession>A0A6J5T917</accession>
<dbReference type="EMBL" id="LR797822">
    <property type="protein sequence ID" value="CAB4241233.1"/>
    <property type="molecule type" value="Genomic_DNA"/>
</dbReference>
<feature type="region of interest" description="Disordered" evidence="1">
    <location>
        <begin position="179"/>
        <end position="213"/>
    </location>
</feature>
<proteinExistence type="predicted"/>
<sequence length="213" mass="22663">MMDFSQGAGQGTGNDLIPNGQLAWVIINVRGLKSSQSGGQYVDVELTLDDNQPFSRRKIWEMIGDPMHPGNSEAYRQMGMVAISRILESAKGAGPQTPGGYKLNNFDDLHGLRVPIRIGIAKGTGGYADKNRVGEWLTPNPQSQGGFKDYQLLASGVHSKTGATTAPVAVGGFGVPQAQPQASFTPPQPEGTLTPAFPTITSHSDSWLQQANT</sequence>
<gene>
    <name evidence="4" type="ORF">UFOVP145_20</name>
    <name evidence="2" type="ORF">UFOVP4_54</name>
    <name evidence="3" type="ORF">UFOVP64_6</name>
</gene>
<dbReference type="EMBL" id="LR796136">
    <property type="protein sequence ID" value="CAB4120996.1"/>
    <property type="molecule type" value="Genomic_DNA"/>
</dbReference>
<protein>
    <submittedName>
        <fullName evidence="3">Uncharacterized protein</fullName>
    </submittedName>
</protein>
<dbReference type="EMBL" id="LR798189">
    <property type="protein sequence ID" value="CAB5078979.1"/>
    <property type="molecule type" value="Genomic_DNA"/>
</dbReference>
<evidence type="ECO:0000256" key="1">
    <source>
        <dbReference type="SAM" id="MobiDB-lite"/>
    </source>
</evidence>
<name>A0A6J5T917_9CAUD</name>
<evidence type="ECO:0000313" key="2">
    <source>
        <dbReference type="EMBL" id="CAB4120996.1"/>
    </source>
</evidence>
<reference evidence="3" key="1">
    <citation type="submission" date="2020-05" db="EMBL/GenBank/DDBJ databases">
        <authorList>
            <person name="Chiriac C."/>
            <person name="Salcher M."/>
            <person name="Ghai R."/>
            <person name="Kavagutti S V."/>
        </authorList>
    </citation>
    <scope>NUCLEOTIDE SEQUENCE</scope>
</reference>
<feature type="compositionally biased region" description="Polar residues" evidence="1">
    <location>
        <begin position="199"/>
        <end position="213"/>
    </location>
</feature>
<evidence type="ECO:0000313" key="3">
    <source>
        <dbReference type="EMBL" id="CAB4241233.1"/>
    </source>
</evidence>
<organism evidence="3">
    <name type="scientific">uncultured Caudovirales phage</name>
    <dbReference type="NCBI Taxonomy" id="2100421"/>
    <lineage>
        <taxon>Viruses</taxon>
        <taxon>Duplodnaviria</taxon>
        <taxon>Heunggongvirae</taxon>
        <taxon>Uroviricota</taxon>
        <taxon>Caudoviricetes</taxon>
        <taxon>Peduoviridae</taxon>
        <taxon>Maltschvirus</taxon>
        <taxon>Maltschvirus maltsch</taxon>
    </lineage>
</organism>